<protein>
    <recommendedName>
        <fullName evidence="1">Glutamine amidotransferase type-2 domain-containing protein</fullName>
    </recommendedName>
</protein>
<dbReference type="PANTHER" id="PTHR43284">
    <property type="entry name" value="ASPARAGINE SYNTHETASE (GLUTAMINE-HYDROLYZING)"/>
    <property type="match status" value="1"/>
</dbReference>
<dbReference type="InterPro" id="IPR051786">
    <property type="entry name" value="ASN_synthetase/amidase"/>
</dbReference>
<sequence length="69" mass="7429">MCGICGIWNFNGHPASQESVTAMTQALSHRGPDEEGSYINGPVGLGHCRLSIIDISTGQQPMCNENRKI</sequence>
<gene>
    <name evidence="2" type="ORF">METZ01_LOCUS435713</name>
</gene>
<feature type="domain" description="Glutamine amidotransferase type-2" evidence="1">
    <location>
        <begin position="2"/>
        <end position="69"/>
    </location>
</feature>
<feature type="non-terminal residue" evidence="2">
    <location>
        <position position="69"/>
    </location>
</feature>
<dbReference type="Gene3D" id="3.60.20.10">
    <property type="entry name" value="Glutamine Phosphoribosylpyrophosphate, subunit 1, domain 1"/>
    <property type="match status" value="1"/>
</dbReference>
<proteinExistence type="predicted"/>
<dbReference type="AlphaFoldDB" id="A0A382YIP3"/>
<dbReference type="SUPFAM" id="SSF56235">
    <property type="entry name" value="N-terminal nucleophile aminohydrolases (Ntn hydrolases)"/>
    <property type="match status" value="1"/>
</dbReference>
<organism evidence="2">
    <name type="scientific">marine metagenome</name>
    <dbReference type="NCBI Taxonomy" id="408172"/>
    <lineage>
        <taxon>unclassified sequences</taxon>
        <taxon>metagenomes</taxon>
        <taxon>ecological metagenomes</taxon>
    </lineage>
</organism>
<dbReference type="GO" id="GO:0005829">
    <property type="term" value="C:cytosol"/>
    <property type="evidence" value="ECO:0007669"/>
    <property type="project" value="TreeGrafter"/>
</dbReference>
<evidence type="ECO:0000259" key="1">
    <source>
        <dbReference type="PROSITE" id="PS51278"/>
    </source>
</evidence>
<dbReference type="EMBL" id="UINC01175954">
    <property type="protein sequence ID" value="SVD82859.1"/>
    <property type="molecule type" value="Genomic_DNA"/>
</dbReference>
<dbReference type="InterPro" id="IPR017932">
    <property type="entry name" value="GATase_2_dom"/>
</dbReference>
<dbReference type="PROSITE" id="PS51278">
    <property type="entry name" value="GATASE_TYPE_2"/>
    <property type="match status" value="1"/>
</dbReference>
<reference evidence="2" key="1">
    <citation type="submission" date="2018-05" db="EMBL/GenBank/DDBJ databases">
        <authorList>
            <person name="Lanie J.A."/>
            <person name="Ng W.-L."/>
            <person name="Kazmierczak K.M."/>
            <person name="Andrzejewski T.M."/>
            <person name="Davidsen T.M."/>
            <person name="Wayne K.J."/>
            <person name="Tettelin H."/>
            <person name="Glass J.I."/>
            <person name="Rusch D."/>
            <person name="Podicherti R."/>
            <person name="Tsui H.-C.T."/>
            <person name="Winkler M.E."/>
        </authorList>
    </citation>
    <scope>NUCLEOTIDE SEQUENCE</scope>
</reference>
<name>A0A382YIP3_9ZZZZ</name>
<accession>A0A382YIP3</accession>
<dbReference type="InterPro" id="IPR029055">
    <property type="entry name" value="Ntn_hydrolases_N"/>
</dbReference>
<evidence type="ECO:0000313" key="2">
    <source>
        <dbReference type="EMBL" id="SVD82859.1"/>
    </source>
</evidence>
<dbReference type="PANTHER" id="PTHR43284:SF1">
    <property type="entry name" value="ASPARAGINE SYNTHETASE"/>
    <property type="match status" value="1"/>
</dbReference>